<feature type="chain" id="PRO_5012048448" description="Nuclease homologue" evidence="1">
    <location>
        <begin position="20"/>
        <end position="137"/>
    </location>
</feature>
<keyword evidence="1" id="KW-0732">Signal</keyword>
<evidence type="ECO:0000313" key="3">
    <source>
        <dbReference type="Proteomes" id="UP000322545"/>
    </source>
</evidence>
<dbReference type="AlphaFoldDB" id="A0A1M7L045"/>
<proteinExistence type="predicted"/>
<gene>
    <name evidence="2" type="ORF">SAMN05443432_11289</name>
</gene>
<protein>
    <recommendedName>
        <fullName evidence="4">Nuclease homologue</fullName>
    </recommendedName>
</protein>
<dbReference type="EMBL" id="FRCB01000012">
    <property type="protein sequence ID" value="SHM71199.1"/>
    <property type="molecule type" value="Genomic_DNA"/>
</dbReference>
<name>A0A1M7L045_9RHOB</name>
<dbReference type="Proteomes" id="UP000322545">
    <property type="component" value="Unassembled WGS sequence"/>
</dbReference>
<reference evidence="2 3" key="1">
    <citation type="submission" date="2016-11" db="EMBL/GenBank/DDBJ databases">
        <authorList>
            <person name="Varghese N."/>
            <person name="Submissions S."/>
        </authorList>
    </citation>
    <scope>NUCLEOTIDE SEQUENCE [LARGE SCALE GENOMIC DNA]</scope>
    <source>
        <strain evidence="2 3">DSM 28249</strain>
    </source>
</reference>
<dbReference type="RefSeq" id="WP_149780833.1">
    <property type="nucleotide sequence ID" value="NZ_FRCB01000012.1"/>
</dbReference>
<sequence>MLRICLSALAILLATSAYGQPKDMTWKALEGDTLNLNGRIMSVHGVSCPPSSQAAGLSAKRLANTFLRGGVVVCVTSLERNGRENVDCAKRGNNGLSLSQMLVFTALCTPRRDQECMTPHFDAMPTYAPPPRRPEDA</sequence>
<organism evidence="2 3">
    <name type="scientific">Roseovarius litoreus</name>
    <dbReference type="NCBI Taxonomy" id="1155722"/>
    <lineage>
        <taxon>Bacteria</taxon>
        <taxon>Pseudomonadati</taxon>
        <taxon>Pseudomonadota</taxon>
        <taxon>Alphaproteobacteria</taxon>
        <taxon>Rhodobacterales</taxon>
        <taxon>Roseobacteraceae</taxon>
        <taxon>Roseovarius</taxon>
    </lineage>
</organism>
<evidence type="ECO:0000313" key="2">
    <source>
        <dbReference type="EMBL" id="SHM71199.1"/>
    </source>
</evidence>
<keyword evidence="3" id="KW-1185">Reference proteome</keyword>
<evidence type="ECO:0000256" key="1">
    <source>
        <dbReference type="SAM" id="SignalP"/>
    </source>
</evidence>
<accession>A0A1M7L045</accession>
<feature type="signal peptide" evidence="1">
    <location>
        <begin position="1"/>
        <end position="19"/>
    </location>
</feature>
<evidence type="ECO:0008006" key="4">
    <source>
        <dbReference type="Google" id="ProtNLM"/>
    </source>
</evidence>